<feature type="compositionally biased region" description="Polar residues" evidence="1">
    <location>
        <begin position="10"/>
        <end position="22"/>
    </location>
</feature>
<name>A0A6J4HSL2_9SPHI</name>
<accession>A0A6J4HSL2</accession>
<feature type="region of interest" description="Disordered" evidence="1">
    <location>
        <begin position="1"/>
        <end position="30"/>
    </location>
</feature>
<sequence>MEKPVKRATSRVSPKTKNTAKTAHSARTPEEAILKLAQSGQLAEAGQKAIRASFRKGIAVTILEGDDIIRLHPDGSRTFVKKLSPNKGVNDNG</sequence>
<organism evidence="2">
    <name type="scientific">uncultured Cytophagales bacterium</name>
    <dbReference type="NCBI Taxonomy" id="158755"/>
    <lineage>
        <taxon>Bacteria</taxon>
        <taxon>Pseudomonadati</taxon>
        <taxon>Bacteroidota</taxon>
        <taxon>Sphingobacteriia</taxon>
        <taxon>Sphingobacteriales</taxon>
        <taxon>environmental samples</taxon>
    </lineage>
</organism>
<proteinExistence type="predicted"/>
<dbReference type="AlphaFoldDB" id="A0A6J4HSL2"/>
<gene>
    <name evidence="2" type="ORF">AVDCRST_MAG56-937</name>
</gene>
<evidence type="ECO:0000313" key="2">
    <source>
        <dbReference type="EMBL" id="CAA9230836.1"/>
    </source>
</evidence>
<dbReference type="EMBL" id="CADCTQ010000086">
    <property type="protein sequence ID" value="CAA9230836.1"/>
    <property type="molecule type" value="Genomic_DNA"/>
</dbReference>
<evidence type="ECO:0000256" key="1">
    <source>
        <dbReference type="SAM" id="MobiDB-lite"/>
    </source>
</evidence>
<reference evidence="2" key="1">
    <citation type="submission" date="2020-02" db="EMBL/GenBank/DDBJ databases">
        <authorList>
            <person name="Meier V. D."/>
        </authorList>
    </citation>
    <scope>NUCLEOTIDE SEQUENCE</scope>
    <source>
        <strain evidence="2">AVDCRST_MAG56</strain>
    </source>
</reference>
<protein>
    <submittedName>
        <fullName evidence="2">Uncharacterized protein</fullName>
    </submittedName>
</protein>